<dbReference type="AlphaFoldDB" id="A0A8T1ABZ2"/>
<evidence type="ECO:0000313" key="4">
    <source>
        <dbReference type="Proteomes" id="UP000774804"/>
    </source>
</evidence>
<dbReference type="EMBL" id="RCMI01002400">
    <property type="protein sequence ID" value="KAG2876739.1"/>
    <property type="molecule type" value="Genomic_DNA"/>
</dbReference>
<proteinExistence type="predicted"/>
<dbReference type="EMBL" id="RCMG01002240">
    <property type="protein sequence ID" value="KAG2812668.1"/>
    <property type="molecule type" value="Genomic_DNA"/>
</dbReference>
<feature type="non-terminal residue" evidence="2">
    <location>
        <position position="1"/>
    </location>
</feature>
<evidence type="ECO:0000313" key="3">
    <source>
        <dbReference type="EMBL" id="KAG3202453.1"/>
    </source>
</evidence>
<accession>A0A8T1ABZ2</accession>
<dbReference type="Proteomes" id="UP000760860">
    <property type="component" value="Unassembled WGS sequence"/>
</dbReference>
<dbReference type="Proteomes" id="UP000774804">
    <property type="component" value="Unassembled WGS sequence"/>
</dbReference>
<reference evidence="2" key="1">
    <citation type="submission" date="2018-10" db="EMBL/GenBank/DDBJ databases">
        <title>Effector identification in a new, highly contiguous assembly of the strawberry crown rot pathogen Phytophthora cactorum.</title>
        <authorList>
            <person name="Armitage A.D."/>
            <person name="Nellist C.F."/>
            <person name="Bates H."/>
            <person name="Vickerstaff R.J."/>
            <person name="Harrison R.J."/>
        </authorList>
    </citation>
    <scope>NUCLEOTIDE SEQUENCE</scope>
    <source>
        <strain evidence="1">15-7</strain>
        <strain evidence="2">4032</strain>
        <strain evidence="3">P421</strain>
    </source>
</reference>
<protein>
    <submittedName>
        <fullName evidence="2">Uncharacterized protein</fullName>
    </submittedName>
</protein>
<comment type="caution">
    <text evidence="2">The sequence shown here is derived from an EMBL/GenBank/DDBJ whole genome shotgun (WGS) entry which is preliminary data.</text>
</comment>
<evidence type="ECO:0000313" key="1">
    <source>
        <dbReference type="EMBL" id="KAG2812668.1"/>
    </source>
</evidence>
<evidence type="ECO:0000313" key="2">
    <source>
        <dbReference type="EMBL" id="KAG2876739.1"/>
    </source>
</evidence>
<dbReference type="EMBL" id="RCMV01002526">
    <property type="protein sequence ID" value="KAG3202453.1"/>
    <property type="molecule type" value="Genomic_DNA"/>
</dbReference>
<dbReference type="Proteomes" id="UP000735874">
    <property type="component" value="Unassembled WGS sequence"/>
</dbReference>
<name>A0A8T1ABZ2_9STRA</name>
<sequence>RISLWAKTLESNALHRLY</sequence>
<gene>
    <name evidence="1" type="ORF">PC113_g23532</name>
    <name evidence="2" type="ORF">PC115_g23538</name>
    <name evidence="3" type="ORF">PC129_g23240</name>
</gene>
<organism evidence="2 4">
    <name type="scientific">Phytophthora cactorum</name>
    <dbReference type="NCBI Taxonomy" id="29920"/>
    <lineage>
        <taxon>Eukaryota</taxon>
        <taxon>Sar</taxon>
        <taxon>Stramenopiles</taxon>
        <taxon>Oomycota</taxon>
        <taxon>Peronosporomycetes</taxon>
        <taxon>Peronosporales</taxon>
        <taxon>Peronosporaceae</taxon>
        <taxon>Phytophthora</taxon>
    </lineage>
</organism>